<accession>A0A174PMX2</accession>
<evidence type="ECO:0008006" key="3">
    <source>
        <dbReference type="Google" id="ProtNLM"/>
    </source>
</evidence>
<proteinExistence type="predicted"/>
<dbReference type="EMBL" id="CZBP01000001">
    <property type="protein sequence ID" value="CUP62604.1"/>
    <property type="molecule type" value="Genomic_DNA"/>
</dbReference>
<organism evidence="1 2">
    <name type="scientific">Blautia obeum</name>
    <dbReference type="NCBI Taxonomy" id="40520"/>
    <lineage>
        <taxon>Bacteria</taxon>
        <taxon>Bacillati</taxon>
        <taxon>Bacillota</taxon>
        <taxon>Clostridia</taxon>
        <taxon>Lachnospirales</taxon>
        <taxon>Lachnospiraceae</taxon>
        <taxon>Blautia</taxon>
    </lineage>
</organism>
<name>A0A174PMX2_9FIRM</name>
<dbReference type="AlphaFoldDB" id="A0A174PMX2"/>
<reference evidence="1 2" key="1">
    <citation type="submission" date="2015-09" db="EMBL/GenBank/DDBJ databases">
        <authorList>
            <consortium name="Pathogen Informatics"/>
        </authorList>
    </citation>
    <scope>NUCLEOTIDE SEQUENCE [LARGE SCALE GENOMIC DNA]</scope>
    <source>
        <strain evidence="1 2">2789STDY5834957</strain>
    </source>
</reference>
<evidence type="ECO:0000313" key="1">
    <source>
        <dbReference type="EMBL" id="CUP62604.1"/>
    </source>
</evidence>
<evidence type="ECO:0000313" key="2">
    <source>
        <dbReference type="Proteomes" id="UP000095762"/>
    </source>
</evidence>
<dbReference type="Proteomes" id="UP000095762">
    <property type="component" value="Unassembled WGS sequence"/>
</dbReference>
<protein>
    <recommendedName>
        <fullName evidence="3">Transposase</fullName>
    </recommendedName>
</protein>
<sequence length="520" mass="60544">MHMLRLRLLVDYRTEPIVEKRFRILAHISNQLRKHVKKQLSRLEKDKVYQELKKEYGRLKKLDPDNHKEVAADLSRISGLMKETINELGLTKSGLEKYASVMQRRYKKNISSHQVQAEVAHILKGLEKVLYGDGKDIHYKKERDFTTIPGKSCSNGVILHFDQDDEKHEVNCYITWNGITIPVRYDLSKADLPGGRNYVNESLSSGKICYCEIKRIWFRSGYKYYVDIYMKGEAPKKVEPGKSVMGIDEGTSTVAAVSGDAVFLEELAPQCVGYNKEITKLQRQIDVSTRKTNPDKFNEDGTCRKRSEWKEKHWTFSKNCLRKKAKLRELYRRKSAYAKCRHENLLNRMIQSASSFVNEPMEFSALAKRSKKTERQDKLSEVKKKDGSVKMVRKYKRKKRFGKSVNDRSPALFQTRLKQKCAQYGLAYMETDKWKYRASQYDHDLDAYIKVELSRRFKTVAGQVVQRDLYSAFLQSCMGIPEKPDREKCLQLFGQFVRMQAELIMKMKASGQSRPACFGF</sequence>
<dbReference type="RefSeq" id="WP_055059253.1">
    <property type="nucleotide sequence ID" value="NZ_CZBP01000001.1"/>
</dbReference>
<gene>
    <name evidence="1" type="ORF">ERS852569_00225</name>
</gene>